<reference evidence="5 6" key="1">
    <citation type="submission" date="2016-07" db="EMBL/GenBank/DDBJ databases">
        <title>Draft genome of the white-rot fungus Obba rivulosa 3A-2.</title>
        <authorList>
            <consortium name="DOE Joint Genome Institute"/>
            <person name="Miettinen O."/>
            <person name="Riley R."/>
            <person name="Acob R."/>
            <person name="Barry K."/>
            <person name="Cullen D."/>
            <person name="De Vries R."/>
            <person name="Hainaut M."/>
            <person name="Hatakka A."/>
            <person name="Henrissat B."/>
            <person name="Hilden K."/>
            <person name="Kuo R."/>
            <person name="Labutti K."/>
            <person name="Lipzen A."/>
            <person name="Makela M.R."/>
            <person name="Sandor L."/>
            <person name="Spatafora J.W."/>
            <person name="Grigoriev I.V."/>
            <person name="Hibbett D.S."/>
        </authorList>
    </citation>
    <scope>NUCLEOTIDE SEQUENCE [LARGE SCALE GENOMIC DNA]</scope>
    <source>
        <strain evidence="5 6">3A-2</strain>
    </source>
</reference>
<evidence type="ECO:0000313" key="6">
    <source>
        <dbReference type="Proteomes" id="UP000250043"/>
    </source>
</evidence>
<feature type="domain" description="Exonuclease" evidence="4">
    <location>
        <begin position="12"/>
        <end position="204"/>
    </location>
</feature>
<dbReference type="PANTHER" id="PTHR23044:SF61">
    <property type="entry name" value="3'-5' EXORIBONUCLEASE 1-RELATED"/>
    <property type="match status" value="1"/>
</dbReference>
<dbReference type="AlphaFoldDB" id="A0A8E2J6K6"/>
<dbReference type="EMBL" id="KV722334">
    <property type="protein sequence ID" value="OCH95826.1"/>
    <property type="molecule type" value="Genomic_DNA"/>
</dbReference>
<proteinExistence type="predicted"/>
<evidence type="ECO:0000256" key="1">
    <source>
        <dbReference type="ARBA" id="ARBA00022722"/>
    </source>
</evidence>
<dbReference type="OrthoDB" id="448399at2759"/>
<evidence type="ECO:0000259" key="4">
    <source>
        <dbReference type="SMART" id="SM00479"/>
    </source>
</evidence>
<dbReference type="GO" id="GO:0003676">
    <property type="term" value="F:nucleic acid binding"/>
    <property type="evidence" value="ECO:0007669"/>
    <property type="project" value="InterPro"/>
</dbReference>
<dbReference type="InterPro" id="IPR047201">
    <property type="entry name" value="ERI-1_3'hExo-like"/>
</dbReference>
<dbReference type="CDD" id="cd06133">
    <property type="entry name" value="ERI-1_3'hExo_like"/>
    <property type="match status" value="1"/>
</dbReference>
<dbReference type="InterPro" id="IPR013520">
    <property type="entry name" value="Ribonucl_H"/>
</dbReference>
<dbReference type="GO" id="GO:0000175">
    <property type="term" value="F:3'-5'-RNA exonuclease activity"/>
    <property type="evidence" value="ECO:0007669"/>
    <property type="project" value="InterPro"/>
</dbReference>
<accession>A0A8E2J6K6</accession>
<dbReference type="Proteomes" id="UP000250043">
    <property type="component" value="Unassembled WGS sequence"/>
</dbReference>
<dbReference type="SMART" id="SM00479">
    <property type="entry name" value="EXOIII"/>
    <property type="match status" value="1"/>
</dbReference>
<evidence type="ECO:0000256" key="2">
    <source>
        <dbReference type="ARBA" id="ARBA00022801"/>
    </source>
</evidence>
<evidence type="ECO:0000256" key="3">
    <source>
        <dbReference type="ARBA" id="ARBA00022839"/>
    </source>
</evidence>
<dbReference type="Gene3D" id="3.30.420.10">
    <property type="entry name" value="Ribonuclease H-like superfamily/Ribonuclease H"/>
    <property type="match status" value="1"/>
</dbReference>
<evidence type="ECO:0000313" key="5">
    <source>
        <dbReference type="EMBL" id="OCH95826.1"/>
    </source>
</evidence>
<dbReference type="InterPro" id="IPR051274">
    <property type="entry name" value="3-5_Exoribonuclease"/>
</dbReference>
<dbReference type="InterPro" id="IPR012337">
    <property type="entry name" value="RNaseH-like_sf"/>
</dbReference>
<protein>
    <submittedName>
        <fullName evidence="5">Exonuclease</fullName>
    </submittedName>
</protein>
<keyword evidence="6" id="KW-1185">Reference proteome</keyword>
<keyword evidence="1" id="KW-0540">Nuclease</keyword>
<name>A0A8E2J6K6_9APHY</name>
<dbReference type="SUPFAM" id="SSF53098">
    <property type="entry name" value="Ribonuclease H-like"/>
    <property type="match status" value="1"/>
</dbReference>
<dbReference type="InterPro" id="IPR036397">
    <property type="entry name" value="RNaseH_sf"/>
</dbReference>
<keyword evidence="3 5" id="KW-0269">Exonuclease</keyword>
<gene>
    <name evidence="5" type="ORF">OBBRIDRAFT_809665</name>
</gene>
<sequence>MQVATSGNPLRYLLILDFEATCGDNLKGPNEIIEFPTLLYDLEKDEVRATFHEYVRPAITPTLTAFCTKLTGITQDTVDAAQPFPDVWSRFQEFLRSHGIYDAAESAAFLTCGDWDLKTMLPRQLALSESEHGLDASGNLVPPYTRWINIKDAFRKQYGMRNQNDMLGMLRKLQLQLEGRHHSGIDDCKNILRIVRKMRADGWTPQVVSK</sequence>
<organism evidence="5 6">
    <name type="scientific">Obba rivulosa</name>
    <dbReference type="NCBI Taxonomy" id="1052685"/>
    <lineage>
        <taxon>Eukaryota</taxon>
        <taxon>Fungi</taxon>
        <taxon>Dikarya</taxon>
        <taxon>Basidiomycota</taxon>
        <taxon>Agaricomycotina</taxon>
        <taxon>Agaricomycetes</taxon>
        <taxon>Polyporales</taxon>
        <taxon>Gelatoporiaceae</taxon>
        <taxon>Obba</taxon>
    </lineage>
</organism>
<dbReference type="PANTHER" id="PTHR23044">
    <property type="entry name" value="3'-5' EXONUCLEASE ERI1-RELATED"/>
    <property type="match status" value="1"/>
</dbReference>
<keyword evidence="2" id="KW-0378">Hydrolase</keyword>
<dbReference type="Pfam" id="PF00929">
    <property type="entry name" value="RNase_T"/>
    <property type="match status" value="1"/>
</dbReference>